<feature type="domain" description="DUF8212" evidence="2">
    <location>
        <begin position="239"/>
        <end position="266"/>
    </location>
</feature>
<evidence type="ECO:0000259" key="1">
    <source>
        <dbReference type="Pfam" id="PF06985"/>
    </source>
</evidence>
<sequence>MRLLQIEEDGTFSLVYIIDAKNTPYAILSHTWGDSEVTYQELLDGPDVTKAGYRKIQACAEKTAERGLKHFWVDTCCIDKSSSAELSEAINTMYRWYQEAEICFAYLEGASPDLFVSKQPHTVRWFTRGWTLQELLAPREVAFFGSEWFFLGTRTEHAAALSEMTGIHAEALQRPPERSTKRRGTDFTTTYKPIPSFSIAKRMSWAAKRITTRSEDLAYCLLGLFNVNMPLLYGEGSTKAFVRLQEEIMKDSNDQSLFAWRRFCADDDPWEGYSLLAQTPSDFGDSASFVPVHYTNSDDTYSMTNKGLRITLQMVKVEQDLHIALLDCVEKSTTGQYAIVALAFRNYSGNIYGRIAIHTLRLKDLISCRYSSDTYTFPKQWPCTSQTIYVLKIYRPGLHTSTLFSSEPLEIQLPRKVYGSEFELVSSSNLFYSAELTRMHSR</sequence>
<evidence type="ECO:0008006" key="5">
    <source>
        <dbReference type="Google" id="ProtNLM"/>
    </source>
</evidence>
<feature type="domain" description="Heterokaryon incompatibility" evidence="1">
    <location>
        <begin position="25"/>
        <end position="114"/>
    </location>
</feature>
<reference evidence="3" key="1">
    <citation type="submission" date="2019-04" db="EMBL/GenBank/DDBJ databases">
        <title>Sequencing of skin fungus with MAO and IRED activity.</title>
        <authorList>
            <person name="Marsaioli A.J."/>
            <person name="Bonatto J.M.C."/>
            <person name="Reis Junior O."/>
        </authorList>
    </citation>
    <scope>NUCLEOTIDE SEQUENCE</scope>
    <source>
        <strain evidence="3">30M1</strain>
    </source>
</reference>
<comment type="caution">
    <text evidence="3">The sequence shown here is derived from an EMBL/GenBank/DDBJ whole genome shotgun (WGS) entry which is preliminary data.</text>
</comment>
<dbReference type="Pfam" id="PF26640">
    <property type="entry name" value="DUF8212"/>
    <property type="match status" value="1"/>
</dbReference>
<gene>
    <name evidence="3" type="ORF">E8E13_005402</name>
</gene>
<dbReference type="EMBL" id="SWKU01000020">
    <property type="protein sequence ID" value="KAF2998222.1"/>
    <property type="molecule type" value="Genomic_DNA"/>
</dbReference>
<evidence type="ECO:0000313" key="3">
    <source>
        <dbReference type="EMBL" id="KAF2998222.1"/>
    </source>
</evidence>
<dbReference type="Proteomes" id="UP000801428">
    <property type="component" value="Unassembled WGS sequence"/>
</dbReference>
<dbReference type="InterPro" id="IPR058525">
    <property type="entry name" value="DUF8212"/>
</dbReference>
<name>A0A9P4T8V0_CURKU</name>
<keyword evidence="4" id="KW-1185">Reference proteome</keyword>
<dbReference type="PANTHER" id="PTHR10622:SF10">
    <property type="entry name" value="HET DOMAIN-CONTAINING PROTEIN"/>
    <property type="match status" value="1"/>
</dbReference>
<dbReference type="AlphaFoldDB" id="A0A9P4T8V0"/>
<dbReference type="PANTHER" id="PTHR10622">
    <property type="entry name" value="HET DOMAIN-CONTAINING PROTEIN"/>
    <property type="match status" value="1"/>
</dbReference>
<evidence type="ECO:0000313" key="4">
    <source>
        <dbReference type="Proteomes" id="UP000801428"/>
    </source>
</evidence>
<organism evidence="3 4">
    <name type="scientific">Curvularia kusanoi</name>
    <name type="common">Cochliobolus kusanoi</name>
    <dbReference type="NCBI Taxonomy" id="90978"/>
    <lineage>
        <taxon>Eukaryota</taxon>
        <taxon>Fungi</taxon>
        <taxon>Dikarya</taxon>
        <taxon>Ascomycota</taxon>
        <taxon>Pezizomycotina</taxon>
        <taxon>Dothideomycetes</taxon>
        <taxon>Pleosporomycetidae</taxon>
        <taxon>Pleosporales</taxon>
        <taxon>Pleosporineae</taxon>
        <taxon>Pleosporaceae</taxon>
        <taxon>Curvularia</taxon>
    </lineage>
</organism>
<dbReference type="Pfam" id="PF06985">
    <property type="entry name" value="HET"/>
    <property type="match status" value="1"/>
</dbReference>
<dbReference type="OrthoDB" id="2654851at2759"/>
<proteinExistence type="predicted"/>
<evidence type="ECO:0000259" key="2">
    <source>
        <dbReference type="Pfam" id="PF26640"/>
    </source>
</evidence>
<dbReference type="InterPro" id="IPR010730">
    <property type="entry name" value="HET"/>
</dbReference>
<protein>
    <recommendedName>
        <fullName evidence="5">Heterokaryon incompatibility domain-containing protein</fullName>
    </recommendedName>
</protein>
<accession>A0A9P4T8V0</accession>